<organism evidence="1 2">
    <name type="scientific">Granulicella arctica</name>
    <dbReference type="NCBI Taxonomy" id="940613"/>
    <lineage>
        <taxon>Bacteria</taxon>
        <taxon>Pseudomonadati</taxon>
        <taxon>Acidobacteriota</taxon>
        <taxon>Terriglobia</taxon>
        <taxon>Terriglobales</taxon>
        <taxon>Acidobacteriaceae</taxon>
        <taxon>Granulicella</taxon>
    </lineage>
</organism>
<evidence type="ECO:0000313" key="1">
    <source>
        <dbReference type="EMBL" id="NYF79014.1"/>
    </source>
</evidence>
<dbReference type="Proteomes" id="UP000589520">
    <property type="component" value="Unassembled WGS sequence"/>
</dbReference>
<evidence type="ECO:0000313" key="2">
    <source>
        <dbReference type="Proteomes" id="UP000589520"/>
    </source>
</evidence>
<reference evidence="1 2" key="1">
    <citation type="submission" date="2020-07" db="EMBL/GenBank/DDBJ databases">
        <title>Genomic Encyclopedia of Type Strains, Phase IV (KMG-V): Genome sequencing to study the core and pangenomes of soil and plant-associated prokaryotes.</title>
        <authorList>
            <person name="Whitman W."/>
        </authorList>
    </citation>
    <scope>NUCLEOTIDE SEQUENCE [LARGE SCALE GENOMIC DNA]</scope>
    <source>
        <strain evidence="1 2">X4EP2</strain>
    </source>
</reference>
<accession>A0A7Y9TG30</accession>
<gene>
    <name evidence="1" type="ORF">HDF17_001301</name>
</gene>
<comment type="caution">
    <text evidence="1">The sequence shown here is derived from an EMBL/GenBank/DDBJ whole genome shotgun (WGS) entry which is preliminary data.</text>
</comment>
<proteinExistence type="predicted"/>
<dbReference type="Gene3D" id="2.130.10.10">
    <property type="entry name" value="YVTN repeat-like/Quinoprotein amine dehydrogenase"/>
    <property type="match status" value="1"/>
</dbReference>
<protein>
    <submittedName>
        <fullName evidence="1">Uncharacterized protein</fullName>
    </submittedName>
</protein>
<dbReference type="RefSeq" id="WP_179488893.1">
    <property type="nucleotide sequence ID" value="NZ_JACCCW010000001.1"/>
</dbReference>
<keyword evidence="2" id="KW-1185">Reference proteome</keyword>
<dbReference type="SUPFAM" id="SSF63829">
    <property type="entry name" value="Calcium-dependent phosphotriesterase"/>
    <property type="match status" value="1"/>
</dbReference>
<dbReference type="InterPro" id="IPR015943">
    <property type="entry name" value="WD40/YVTN_repeat-like_dom_sf"/>
</dbReference>
<sequence>MKTRFLAISLACVNVFGQMAKQSPEAPPLPTEQLPGKGLAQHPFLYCGEWDTRGTEQTIYLVRHGKVDWTYSVPFDDELSDCTMLRNGNILFVRKKSGASEITPAKKIIWNYQAEPGTEVHVIQPLGGTRLMLVQNGNPAKLLILDTKTNRVEKTVILPVGAYKGPHGQFRRVRITGAGTILAAHMDNDRVTEYNMDGKTIWSVDIPSPWSAVRLKSGNTLIGSNYGFVREIDPKGSTVWKIDQYELPGYPLHIVQEVQRLANGNTLINNWSGDLKVPGATNWVQLIEVTPDKKVVWALHDYDHLGPASATQLLDESTNPEKPGDQQR</sequence>
<dbReference type="EMBL" id="JACCCW010000001">
    <property type="protein sequence ID" value="NYF79014.1"/>
    <property type="molecule type" value="Genomic_DNA"/>
</dbReference>
<dbReference type="AlphaFoldDB" id="A0A7Y9TG30"/>
<name>A0A7Y9TG30_9BACT</name>